<comment type="similarity">
    <text evidence="1 2">Belongs to the outer membrane factor (OMF) (TC 1.B.17) family.</text>
</comment>
<dbReference type="RefSeq" id="WP_054197841.1">
    <property type="nucleotide sequence ID" value="NZ_CAJFGW010000013.1"/>
</dbReference>
<dbReference type="AlphaFoldDB" id="A0A0N1MMT3"/>
<evidence type="ECO:0000256" key="2">
    <source>
        <dbReference type="RuleBase" id="RU362097"/>
    </source>
</evidence>
<dbReference type="GO" id="GO:0005886">
    <property type="term" value="C:plasma membrane"/>
    <property type="evidence" value="ECO:0007669"/>
    <property type="project" value="UniProtKB-SubCell"/>
</dbReference>
<dbReference type="Gene3D" id="2.20.200.10">
    <property type="entry name" value="Outer membrane efflux proteins (OEP)"/>
    <property type="match status" value="1"/>
</dbReference>
<protein>
    <submittedName>
        <fullName evidence="4">Cation transporter</fullName>
    </submittedName>
</protein>
<comment type="subcellular location">
    <subcellularLocation>
        <location evidence="2">Cell membrane</location>
        <topology evidence="2">Lipid-anchor</topology>
    </subcellularLocation>
</comment>
<keyword evidence="2" id="KW-0472">Membrane</keyword>
<gene>
    <name evidence="4" type="ORF">HPU229334_04985</name>
    <name evidence="3" type="ORF">HPU229336_00485</name>
</gene>
<dbReference type="GO" id="GO:0015562">
    <property type="term" value="F:efflux transmembrane transporter activity"/>
    <property type="evidence" value="ECO:0007669"/>
    <property type="project" value="InterPro"/>
</dbReference>
<evidence type="ECO:0000313" key="3">
    <source>
        <dbReference type="EMBL" id="KPH50873.1"/>
    </source>
</evidence>
<keyword evidence="2" id="KW-0449">Lipoprotein</keyword>
<dbReference type="Pfam" id="PF02321">
    <property type="entry name" value="OEP"/>
    <property type="match status" value="2"/>
</dbReference>
<dbReference type="PANTHER" id="PTHR30203">
    <property type="entry name" value="OUTER MEMBRANE CATION EFFLUX PROTEIN"/>
    <property type="match status" value="1"/>
</dbReference>
<proteinExistence type="inferred from homology"/>
<organism evidence="4 6">
    <name type="scientific">Helicobacter pullorum</name>
    <dbReference type="NCBI Taxonomy" id="35818"/>
    <lineage>
        <taxon>Bacteria</taxon>
        <taxon>Pseudomonadati</taxon>
        <taxon>Campylobacterota</taxon>
        <taxon>Epsilonproteobacteria</taxon>
        <taxon>Campylobacterales</taxon>
        <taxon>Helicobacteraceae</taxon>
        <taxon>Helicobacter</taxon>
    </lineage>
</organism>
<dbReference type="Gene3D" id="1.20.1600.10">
    <property type="entry name" value="Outer membrane efflux proteins (OEP)"/>
    <property type="match status" value="1"/>
</dbReference>
<dbReference type="PATRIC" id="fig|35818.10.peg.126"/>
<comment type="caution">
    <text evidence="4">The sequence shown here is derived from an EMBL/GenBank/DDBJ whole genome shotgun (WGS) entry which is preliminary data.</text>
</comment>
<evidence type="ECO:0000313" key="4">
    <source>
        <dbReference type="EMBL" id="KPH56000.1"/>
    </source>
</evidence>
<evidence type="ECO:0000313" key="6">
    <source>
        <dbReference type="Proteomes" id="UP000037997"/>
    </source>
</evidence>
<dbReference type="Proteomes" id="UP000037997">
    <property type="component" value="Unassembled WGS sequence"/>
</dbReference>
<dbReference type="EMBL" id="JNOC01000024">
    <property type="protein sequence ID" value="KPH56000.1"/>
    <property type="molecule type" value="Genomic_DNA"/>
</dbReference>
<evidence type="ECO:0000256" key="1">
    <source>
        <dbReference type="ARBA" id="ARBA00007613"/>
    </source>
</evidence>
<keyword evidence="2" id="KW-0812">Transmembrane</keyword>
<keyword evidence="2" id="KW-0564">Palmitate</keyword>
<evidence type="ECO:0000313" key="5">
    <source>
        <dbReference type="Proteomes" id="UP000037800"/>
    </source>
</evidence>
<name>A0A0N1MMT3_9HELI</name>
<dbReference type="NCBIfam" id="TIGR01845">
    <property type="entry name" value="outer_NodT"/>
    <property type="match status" value="1"/>
</dbReference>
<dbReference type="SUPFAM" id="SSF56954">
    <property type="entry name" value="Outer membrane efflux proteins (OEP)"/>
    <property type="match status" value="1"/>
</dbReference>
<dbReference type="PANTHER" id="PTHR30203:SF33">
    <property type="entry name" value="BLR4455 PROTEIN"/>
    <property type="match status" value="1"/>
</dbReference>
<dbReference type="Proteomes" id="UP000037800">
    <property type="component" value="Unassembled WGS sequence"/>
</dbReference>
<dbReference type="PROSITE" id="PS51257">
    <property type="entry name" value="PROKAR_LIPOPROTEIN"/>
    <property type="match status" value="1"/>
</dbReference>
<dbReference type="OrthoDB" id="9783163at2"/>
<reference evidence="5 6" key="1">
    <citation type="submission" date="2014-06" db="EMBL/GenBank/DDBJ databases">
        <title>Helicobacter pullorum isolates in fresh chicken meat - phenotypic and genotypic features.</title>
        <authorList>
            <person name="Borges V."/>
            <person name="Santos A."/>
            <person name="Correia C.B."/>
            <person name="Saraiva M."/>
            <person name="Menard A."/>
            <person name="Vieira L."/>
            <person name="Sampaio D.A."/>
            <person name="Gomes J.P."/>
            <person name="Oleastro M."/>
        </authorList>
    </citation>
    <scope>NUCLEOTIDE SEQUENCE [LARGE SCALE GENOMIC DNA]</scope>
    <source>
        <strain evidence="4 6">229334/12</strain>
        <strain evidence="3 5">229336/12</strain>
    </source>
</reference>
<dbReference type="EMBL" id="JNUR01000010">
    <property type="protein sequence ID" value="KPH50873.1"/>
    <property type="molecule type" value="Genomic_DNA"/>
</dbReference>
<dbReference type="InterPro" id="IPR010131">
    <property type="entry name" value="MdtP/NodT-like"/>
</dbReference>
<dbReference type="InterPro" id="IPR003423">
    <property type="entry name" value="OMP_efflux"/>
</dbReference>
<dbReference type="STRING" id="35818.HPU229336_00485"/>
<sequence length="466" mass="52367">MNKSILALVCLGILVGGCSLSPKYEQPKTNLPQDFGVEASKESISQTWWKDFNDEYLNNIVEEALKNNYDLAVAMERVSQARSSWSYARSDRYPTISAQGEATRNKENPSQGMYDNYNNFSLSGVLSFELDLWGRARDTDRSAYATLLANKANRDTVRLSLIANVVESYFGILTLNNQVQISQNTLKSREESYEYRKKEFEAGKISEIDMQQAKSEMASVRAQLQSLLMERNSAQTSLLILLGRDPQGIFNVELPTEAQMLPKAPKVPTGLPSTLLEQRPDIEMATQNLKAANFSIGVARAAYFPTISLTGLVGYVSPELNELFQSSSSTWNYGGTFVGNVIDFGRTSANVELSKSQYREMLLNYGNTVRQAFGEVRNYLYNYGMSDERLKSLDEQVEALRRTLVLAEMRYKEGYTNYLEVLTTQSNLFAAELTQQSANLENLSAVINLYKAFGGGWDKSKYAQEE</sequence>
<accession>A0A0N1MMT3</accession>
<keyword evidence="2" id="KW-1134">Transmembrane beta strand</keyword>